<name>A0A7U3ZQ16_RUNSL</name>
<dbReference type="RefSeq" id="WP_013930551.1">
    <property type="nucleotide sequence ID" value="NC_015703.1"/>
</dbReference>
<evidence type="ECO:0000313" key="2">
    <source>
        <dbReference type="Proteomes" id="UP000000493"/>
    </source>
</evidence>
<dbReference type="KEGG" id="rsi:Runsl_4958"/>
<dbReference type="AlphaFoldDB" id="A0A7U3ZQ16"/>
<dbReference type="EMBL" id="CP002859">
    <property type="protein sequence ID" value="AEI51267.1"/>
    <property type="molecule type" value="Genomic_DNA"/>
</dbReference>
<dbReference type="GO" id="GO:0006508">
    <property type="term" value="P:proteolysis"/>
    <property type="evidence" value="ECO:0007669"/>
    <property type="project" value="InterPro"/>
</dbReference>
<reference evidence="1 2" key="2">
    <citation type="journal article" date="2012" name="Stand. Genomic Sci.">
        <title>Complete genome sequence of the aquatic bacterium Runella slithyformis type strain (LSU 4(T)).</title>
        <authorList>
            <person name="Copeland A."/>
            <person name="Zhang X."/>
            <person name="Misra M."/>
            <person name="Lapidus A."/>
            <person name="Nolan M."/>
            <person name="Lucas S."/>
            <person name="Deshpande S."/>
            <person name="Cheng J.F."/>
            <person name="Tapia R."/>
            <person name="Goodwin L.A."/>
            <person name="Pitluck S."/>
            <person name="Liolios K."/>
            <person name="Pagani I."/>
            <person name="Ivanova N."/>
            <person name="Mikhailova N."/>
            <person name="Pati A."/>
            <person name="Chen A."/>
            <person name="Palaniappan K."/>
            <person name="Land M."/>
            <person name="Hauser L."/>
            <person name="Pan C."/>
            <person name="Jeffries C.D."/>
            <person name="Detter J.C."/>
            <person name="Brambilla E.M."/>
            <person name="Rohde M."/>
            <person name="Djao O.D."/>
            <person name="Goker M."/>
            <person name="Sikorski J."/>
            <person name="Tindall B.J."/>
            <person name="Woyke T."/>
            <person name="Bristow J."/>
            <person name="Eisen J.A."/>
            <person name="Markowitz V."/>
            <person name="Hugenholtz P."/>
            <person name="Kyrpides N.C."/>
            <person name="Klenk H.P."/>
            <person name="Mavromatis K."/>
        </authorList>
    </citation>
    <scope>NUCLEOTIDE SEQUENCE [LARGE SCALE GENOMIC DNA]</scope>
    <source>
        <strain evidence="2">ATCC 29530 / DSM 19594 / LMG 11500 / NCIMB 11436 / LSU 4</strain>
    </source>
</reference>
<dbReference type="Proteomes" id="UP000000493">
    <property type="component" value="Chromosome"/>
</dbReference>
<dbReference type="SUPFAM" id="SSF51556">
    <property type="entry name" value="Metallo-dependent hydrolases"/>
    <property type="match status" value="1"/>
</dbReference>
<dbReference type="GO" id="GO:0070573">
    <property type="term" value="F:metallodipeptidase activity"/>
    <property type="evidence" value="ECO:0007669"/>
    <property type="project" value="InterPro"/>
</dbReference>
<dbReference type="InterPro" id="IPR008257">
    <property type="entry name" value="Pept_M19"/>
</dbReference>
<proteinExistence type="predicted"/>
<gene>
    <name evidence="1" type="ordered locus">Runsl_4958</name>
</gene>
<dbReference type="PANTHER" id="PTHR10443">
    <property type="entry name" value="MICROSOMAL DIPEPTIDASE"/>
    <property type="match status" value="1"/>
</dbReference>
<dbReference type="Gene3D" id="3.20.20.140">
    <property type="entry name" value="Metal-dependent hydrolases"/>
    <property type="match status" value="1"/>
</dbReference>
<dbReference type="InterPro" id="IPR032466">
    <property type="entry name" value="Metal_Hydrolase"/>
</dbReference>
<organism evidence="1 2">
    <name type="scientific">Runella slithyformis (strain ATCC 29530 / DSM 19594 / LMG 11500 / NCIMB 11436 / LSU 4)</name>
    <dbReference type="NCBI Taxonomy" id="761193"/>
    <lineage>
        <taxon>Bacteria</taxon>
        <taxon>Pseudomonadati</taxon>
        <taxon>Bacteroidota</taxon>
        <taxon>Cytophagia</taxon>
        <taxon>Cytophagales</taxon>
        <taxon>Spirosomataceae</taxon>
        <taxon>Runella</taxon>
    </lineage>
</organism>
<keyword evidence="2" id="KW-1185">Reference proteome</keyword>
<sequence>MLIIDAHLDMAMNAVEWNRDYTCSVQELREREIEKNLTDKRDRGKGTVSLPDLRRGKVGLVVATQLARVTQRGSAFDGWYSPAQAWAMTQAQLAWYQAMVDLGEMTQITNAVELNAHIALWENLSIPDDTKPVGFILSLEGADSLVNLSYLEKAYGYGLRALGPAWYGSGRYASGTGTTDGLTTAGKDLLREMDGLGMILDATHLTDKGFDEALAIFKGTIWASHHNCRTLVPHQRQLSDEQILRLAERGAVIGGALDAWMLAPGFLQRQSDPREFGVTMSTLVEHWDHICQLTGNSLHVAFGTDLDGMFGREQSPYDLNTIADLQLYQNLLRERGYKAEDIENIFHKNWLRCMRQTLQNNILK</sequence>
<protein>
    <submittedName>
        <fullName evidence="1">Peptidase M19 renal dipeptidase</fullName>
    </submittedName>
</protein>
<dbReference type="PANTHER" id="PTHR10443:SF12">
    <property type="entry name" value="DIPEPTIDASE"/>
    <property type="match status" value="1"/>
</dbReference>
<evidence type="ECO:0000313" key="1">
    <source>
        <dbReference type="EMBL" id="AEI51267.1"/>
    </source>
</evidence>
<dbReference type="PROSITE" id="PS51365">
    <property type="entry name" value="RENAL_DIPEPTIDASE_2"/>
    <property type="match status" value="1"/>
</dbReference>
<accession>A0A7U3ZQ16</accession>
<reference evidence="2" key="1">
    <citation type="submission" date="2011-06" db="EMBL/GenBank/DDBJ databases">
        <title>The complete genome of chromosome of Runella slithyformis DSM 19594.</title>
        <authorList>
            <consortium name="US DOE Joint Genome Institute (JGI-PGF)"/>
            <person name="Lucas S."/>
            <person name="Han J."/>
            <person name="Lapidus A."/>
            <person name="Bruce D."/>
            <person name="Goodwin L."/>
            <person name="Pitluck S."/>
            <person name="Peters L."/>
            <person name="Kyrpides N."/>
            <person name="Mavromatis K."/>
            <person name="Ivanova N."/>
            <person name="Ovchinnikova G."/>
            <person name="Zhang X."/>
            <person name="Misra M."/>
            <person name="Detter J.C."/>
            <person name="Tapia R."/>
            <person name="Han C."/>
            <person name="Land M."/>
            <person name="Hauser L."/>
            <person name="Markowitz V."/>
            <person name="Cheng J.-F."/>
            <person name="Hugenholtz P."/>
            <person name="Woyke T."/>
            <person name="Wu D."/>
            <person name="Tindall B."/>
            <person name="Faehrich R."/>
            <person name="Brambilla E."/>
            <person name="Klenk H.-P."/>
            <person name="Eisen J.A."/>
        </authorList>
    </citation>
    <scope>NUCLEOTIDE SEQUENCE [LARGE SCALE GENOMIC DNA]</scope>
    <source>
        <strain evidence="2">ATCC 29530 / DSM 19594 / LMG 11500 / NCIMB 11436 / LSU 4</strain>
    </source>
</reference>
<dbReference type="Pfam" id="PF01244">
    <property type="entry name" value="Peptidase_M19"/>
    <property type="match status" value="1"/>
</dbReference>